<evidence type="ECO:0008006" key="3">
    <source>
        <dbReference type="Google" id="ProtNLM"/>
    </source>
</evidence>
<organism evidence="1 2">
    <name type="scientific">Halalkalibacter akibai (strain ATCC 43226 / DSM 21942 / CIP 109018 / JCM 9157 / 1139)</name>
    <name type="common">Bacillus akibai</name>
    <dbReference type="NCBI Taxonomy" id="1236973"/>
    <lineage>
        <taxon>Bacteria</taxon>
        <taxon>Bacillati</taxon>
        <taxon>Bacillota</taxon>
        <taxon>Bacilli</taxon>
        <taxon>Bacillales</taxon>
        <taxon>Bacillaceae</taxon>
        <taxon>Halalkalibacter</taxon>
    </lineage>
</organism>
<dbReference type="RefSeq" id="WP_035664229.1">
    <property type="nucleotide sequence ID" value="NZ_BAUV01000013.1"/>
</dbReference>
<dbReference type="PANTHER" id="PTHR33747">
    <property type="entry name" value="UPF0225 PROTEIN SCO1677"/>
    <property type="match status" value="1"/>
</dbReference>
<dbReference type="EMBL" id="BAUV01000013">
    <property type="protein sequence ID" value="GAE35037.1"/>
    <property type="molecule type" value="Genomic_DNA"/>
</dbReference>
<dbReference type="Proteomes" id="UP000018896">
    <property type="component" value="Unassembled WGS sequence"/>
</dbReference>
<dbReference type="SUPFAM" id="SSF103642">
    <property type="entry name" value="Sec-C motif"/>
    <property type="match status" value="1"/>
</dbReference>
<proteinExistence type="predicted"/>
<evidence type="ECO:0000313" key="1">
    <source>
        <dbReference type="EMBL" id="GAE35037.1"/>
    </source>
</evidence>
<name>W4QT14_HALA3</name>
<comment type="caution">
    <text evidence="1">The sequence shown here is derived from an EMBL/GenBank/DDBJ whole genome shotgun (WGS) entry which is preliminary data.</text>
</comment>
<dbReference type="OrthoDB" id="9814022at2"/>
<dbReference type="eggNOG" id="COG3012">
    <property type="taxonomic scope" value="Bacteria"/>
</dbReference>
<evidence type="ECO:0000313" key="2">
    <source>
        <dbReference type="Proteomes" id="UP000018896"/>
    </source>
</evidence>
<protein>
    <recommendedName>
        <fullName evidence="3">Zinc chelation protein SecC</fullName>
    </recommendedName>
</protein>
<gene>
    <name evidence="1" type="ORF">JCM9157_2130</name>
</gene>
<sequence>MSIIEELKKAGVDTEAITKELTKAQKHVNKKFWSPITVPLTLSQGLSRLTVDDLHTIRKRFMVANASSLKKAELISLIEEEIPNQLEQLFSMFDRDRYSLVKKVIQKGGYMKIPALEYKQIEYLRTSGILFTGTYNGEHVITIPTDLIDRLSYLEKDKEVQKTIAQNTEWIHLTHGMLFYYGALEFSTLLSLLEKYTTIESIREYIDVIHDSSDYYEEIEIDHNGFYHVEVPEPDKVLEEHEARPNLDYYPFTKQQLLKAGAPFFIDRDKSYQQFLQFLTRHFIMTKAEASDIVEECQDFVRSGSLPSEVMEILQGYLEFADMEEANQVMASLITFMNHTRQWDLKGHMPADISKTMKKTTEPIPSMQASVIDFQTKQKVGRNDPCPCGSGKKFKKCCG</sequence>
<dbReference type="Pfam" id="PF02810">
    <property type="entry name" value="SEC-C"/>
    <property type="match status" value="1"/>
</dbReference>
<dbReference type="Gene3D" id="3.10.450.50">
    <property type="match status" value="1"/>
</dbReference>
<dbReference type="AlphaFoldDB" id="W4QT14"/>
<dbReference type="STRING" id="1236973.JCM9157_2130"/>
<dbReference type="PANTHER" id="PTHR33747:SF1">
    <property type="entry name" value="ADENYLATE CYCLASE-ASSOCIATED CAP C-TERMINAL DOMAIN-CONTAINING PROTEIN"/>
    <property type="match status" value="1"/>
</dbReference>
<dbReference type="InterPro" id="IPR004027">
    <property type="entry name" value="SEC_C_motif"/>
</dbReference>
<accession>W4QT14</accession>
<reference evidence="1 2" key="1">
    <citation type="journal article" date="2014" name="Genome Announc.">
        <title>Draft Genome Sequences of Three Alkaliphilic Bacillus Strains, Bacillus wakoensis JCM 9140T, Bacillus akibai JCM 9157T, and Bacillus hemicellulosilyticus JCM 9152T.</title>
        <authorList>
            <person name="Yuki M."/>
            <person name="Oshima K."/>
            <person name="Suda W."/>
            <person name="Oshida Y."/>
            <person name="Kitamura K."/>
            <person name="Iida T."/>
            <person name="Hattori M."/>
            <person name="Ohkuma M."/>
        </authorList>
    </citation>
    <scope>NUCLEOTIDE SEQUENCE [LARGE SCALE GENOMIC DNA]</scope>
    <source>
        <strain evidence="1 2">JCM 9157</strain>
    </source>
</reference>
<keyword evidence="2" id="KW-1185">Reference proteome</keyword>